<keyword evidence="1" id="KW-1133">Transmembrane helix</keyword>
<sequence>MENYRNPLYDLFRITETGFDVIVILMLAAIISGLVFGFTRYRKNLTRGRIMAMGITFIGLSVVLKYDATFSFRVSALDFYLILLGLALLSVGFCWTNQQAATDKKQ</sequence>
<feature type="transmembrane region" description="Helical" evidence="1">
    <location>
        <begin position="50"/>
        <end position="67"/>
    </location>
</feature>
<reference evidence="3" key="1">
    <citation type="journal article" date="2019" name="Int. J. Syst. Evol. Microbiol.">
        <title>The Global Catalogue of Microorganisms (GCM) 10K type strain sequencing project: providing services to taxonomists for standard genome sequencing and annotation.</title>
        <authorList>
            <consortium name="The Broad Institute Genomics Platform"/>
            <consortium name="The Broad Institute Genome Sequencing Center for Infectious Disease"/>
            <person name="Wu L."/>
            <person name="Ma J."/>
        </authorList>
    </citation>
    <scope>NUCLEOTIDE SEQUENCE [LARGE SCALE GENOMIC DNA]</scope>
    <source>
        <strain evidence="3">CCM 8702</strain>
    </source>
</reference>
<evidence type="ECO:0000313" key="3">
    <source>
        <dbReference type="Proteomes" id="UP000605427"/>
    </source>
</evidence>
<proteinExistence type="predicted"/>
<dbReference type="RefSeq" id="WP_172238900.1">
    <property type="nucleotide sequence ID" value="NZ_BMDD01000001.1"/>
</dbReference>
<keyword evidence="1" id="KW-0812">Transmembrane</keyword>
<evidence type="ECO:0000313" key="2">
    <source>
        <dbReference type="EMBL" id="GGH70238.1"/>
    </source>
</evidence>
<evidence type="ECO:0000256" key="1">
    <source>
        <dbReference type="SAM" id="Phobius"/>
    </source>
</evidence>
<dbReference type="Proteomes" id="UP000605427">
    <property type="component" value="Unassembled WGS sequence"/>
</dbReference>
<keyword evidence="3" id="KW-1185">Reference proteome</keyword>
<gene>
    <name evidence="2" type="ORF">GCM10007362_06150</name>
</gene>
<feature type="transmembrane region" description="Helical" evidence="1">
    <location>
        <begin position="20"/>
        <end position="38"/>
    </location>
</feature>
<protein>
    <submittedName>
        <fullName evidence="2">Uncharacterized protein</fullName>
    </submittedName>
</protein>
<feature type="transmembrane region" description="Helical" evidence="1">
    <location>
        <begin position="79"/>
        <end position="96"/>
    </location>
</feature>
<dbReference type="EMBL" id="BMDD01000001">
    <property type="protein sequence ID" value="GGH70238.1"/>
    <property type="molecule type" value="Genomic_DNA"/>
</dbReference>
<accession>A0ABQ1ZNP9</accession>
<comment type="caution">
    <text evidence="2">The sequence shown here is derived from an EMBL/GenBank/DDBJ whole genome shotgun (WGS) entry which is preliminary data.</text>
</comment>
<organism evidence="2 3">
    <name type="scientific">Saccharibacillus endophyticus</name>
    <dbReference type="NCBI Taxonomy" id="2060666"/>
    <lineage>
        <taxon>Bacteria</taxon>
        <taxon>Bacillati</taxon>
        <taxon>Bacillota</taxon>
        <taxon>Bacilli</taxon>
        <taxon>Bacillales</taxon>
        <taxon>Paenibacillaceae</taxon>
        <taxon>Saccharibacillus</taxon>
    </lineage>
</organism>
<keyword evidence="1" id="KW-0472">Membrane</keyword>
<name>A0ABQ1ZNP9_9BACL</name>